<dbReference type="EC" id="3.1.1.96" evidence="2"/>
<dbReference type="SUPFAM" id="SSF69500">
    <property type="entry name" value="DTD-like"/>
    <property type="match status" value="1"/>
</dbReference>
<comment type="similarity">
    <text evidence="1">Belongs to the DTD family.</text>
</comment>
<name>A0A3S4ZEC3_9PLAT</name>
<dbReference type="InterPro" id="IPR003732">
    <property type="entry name" value="Daa-tRNA_deacyls_DTD"/>
</dbReference>
<dbReference type="GO" id="GO:0051500">
    <property type="term" value="F:D-tyrosyl-tRNA(Tyr) deacylase activity"/>
    <property type="evidence" value="ECO:0007669"/>
    <property type="project" value="TreeGrafter"/>
</dbReference>
<proteinExistence type="inferred from homology"/>
<evidence type="ECO:0000256" key="5">
    <source>
        <dbReference type="SAM" id="MobiDB-lite"/>
    </source>
</evidence>
<organism evidence="6 7">
    <name type="scientific">Protopolystoma xenopodis</name>
    <dbReference type="NCBI Taxonomy" id="117903"/>
    <lineage>
        <taxon>Eukaryota</taxon>
        <taxon>Metazoa</taxon>
        <taxon>Spiralia</taxon>
        <taxon>Lophotrochozoa</taxon>
        <taxon>Platyhelminthes</taxon>
        <taxon>Monogenea</taxon>
        <taxon>Polyopisthocotylea</taxon>
        <taxon>Polystomatidea</taxon>
        <taxon>Polystomatidae</taxon>
        <taxon>Protopolystoma</taxon>
    </lineage>
</organism>
<dbReference type="PANTHER" id="PTHR10472:SF5">
    <property type="entry name" value="D-AMINOACYL-TRNA DEACYLASE 1"/>
    <property type="match status" value="1"/>
</dbReference>
<dbReference type="GO" id="GO:0005737">
    <property type="term" value="C:cytoplasm"/>
    <property type="evidence" value="ECO:0007669"/>
    <property type="project" value="InterPro"/>
</dbReference>
<evidence type="ECO:0000256" key="1">
    <source>
        <dbReference type="ARBA" id="ARBA00009673"/>
    </source>
</evidence>
<dbReference type="OrthoDB" id="275783at2759"/>
<dbReference type="Gene3D" id="3.50.80.10">
    <property type="entry name" value="D-tyrosyl-tRNA(Tyr) deacylase"/>
    <property type="match status" value="1"/>
</dbReference>
<comment type="catalytic activity">
    <reaction evidence="4">
        <text>a D-aminoacyl-tRNA + H2O = a tRNA + a D-alpha-amino acid + H(+)</text>
        <dbReference type="Rhea" id="RHEA:13953"/>
        <dbReference type="Rhea" id="RHEA-COMP:10123"/>
        <dbReference type="Rhea" id="RHEA-COMP:10124"/>
        <dbReference type="ChEBI" id="CHEBI:15377"/>
        <dbReference type="ChEBI" id="CHEBI:15378"/>
        <dbReference type="ChEBI" id="CHEBI:59871"/>
        <dbReference type="ChEBI" id="CHEBI:78442"/>
        <dbReference type="ChEBI" id="CHEBI:79333"/>
        <dbReference type="EC" id="3.1.1.96"/>
    </reaction>
</comment>
<dbReference type="EMBL" id="CAAALY010006215">
    <property type="protein sequence ID" value="VEL09390.1"/>
    <property type="molecule type" value="Genomic_DNA"/>
</dbReference>
<gene>
    <name evidence="6" type="ORF">PXEA_LOCUS2830</name>
</gene>
<evidence type="ECO:0000313" key="6">
    <source>
        <dbReference type="EMBL" id="VEL09390.1"/>
    </source>
</evidence>
<protein>
    <recommendedName>
        <fullName evidence="2">D-aminoacyl-tRNA deacylase</fullName>
        <ecNumber evidence="2">3.1.1.96</ecNumber>
    </recommendedName>
</protein>
<reference evidence="6" key="1">
    <citation type="submission" date="2018-11" db="EMBL/GenBank/DDBJ databases">
        <authorList>
            <consortium name="Pathogen Informatics"/>
        </authorList>
    </citation>
    <scope>NUCLEOTIDE SEQUENCE</scope>
</reference>
<comment type="caution">
    <text evidence="6">The sequence shown here is derived from an EMBL/GenBank/DDBJ whole genome shotgun (WGS) entry which is preliminary data.</text>
</comment>
<evidence type="ECO:0000256" key="4">
    <source>
        <dbReference type="ARBA" id="ARBA00048018"/>
    </source>
</evidence>
<comment type="catalytic activity">
    <reaction evidence="3">
        <text>glycyl-tRNA(Ala) + H2O = tRNA(Ala) + glycine + H(+)</text>
        <dbReference type="Rhea" id="RHEA:53744"/>
        <dbReference type="Rhea" id="RHEA-COMP:9657"/>
        <dbReference type="Rhea" id="RHEA-COMP:13640"/>
        <dbReference type="ChEBI" id="CHEBI:15377"/>
        <dbReference type="ChEBI" id="CHEBI:15378"/>
        <dbReference type="ChEBI" id="CHEBI:57305"/>
        <dbReference type="ChEBI" id="CHEBI:78442"/>
        <dbReference type="ChEBI" id="CHEBI:78522"/>
        <dbReference type="EC" id="3.1.1.96"/>
    </reaction>
</comment>
<evidence type="ECO:0000313" key="7">
    <source>
        <dbReference type="Proteomes" id="UP000784294"/>
    </source>
</evidence>
<evidence type="ECO:0000256" key="3">
    <source>
        <dbReference type="ARBA" id="ARBA00047676"/>
    </source>
</evidence>
<evidence type="ECO:0000256" key="2">
    <source>
        <dbReference type="ARBA" id="ARBA00013056"/>
    </source>
</evidence>
<accession>A0A3S4ZEC3</accession>
<dbReference type="PANTHER" id="PTHR10472">
    <property type="entry name" value="D-TYROSYL-TRNA TYR DEACYLASE"/>
    <property type="match status" value="1"/>
</dbReference>
<sequence length="89" mass="9324">MSSTASELAYKEFLQVLRASYVPDKIKDGIFGAMMAIDLINDGPVTVILDSQSISAPVASDAPANLESDSEVGDSEEKLISPSNSSSSN</sequence>
<feature type="region of interest" description="Disordered" evidence="5">
    <location>
        <begin position="59"/>
        <end position="89"/>
    </location>
</feature>
<keyword evidence="7" id="KW-1185">Reference proteome</keyword>
<dbReference type="Pfam" id="PF02580">
    <property type="entry name" value="Tyr_Deacylase"/>
    <property type="match status" value="1"/>
</dbReference>
<dbReference type="InterPro" id="IPR023509">
    <property type="entry name" value="DTD-like_sf"/>
</dbReference>
<dbReference type="AlphaFoldDB" id="A0A3S4ZEC3"/>
<dbReference type="Proteomes" id="UP000784294">
    <property type="component" value="Unassembled WGS sequence"/>
</dbReference>